<keyword evidence="2" id="KW-0472">Membrane</keyword>
<accession>Q1QK43</accession>
<keyword evidence="2" id="KW-0812">Transmembrane</keyword>
<keyword evidence="5" id="KW-1185">Reference proteome</keyword>
<dbReference type="InterPro" id="IPR036366">
    <property type="entry name" value="PGBDSf"/>
</dbReference>
<dbReference type="STRING" id="323097.Nham_2622"/>
<dbReference type="eggNOG" id="COG3409">
    <property type="taxonomic scope" value="Bacteria"/>
</dbReference>
<dbReference type="Proteomes" id="UP000001953">
    <property type="component" value="Chromosome"/>
</dbReference>
<feature type="compositionally biased region" description="Low complexity" evidence="1">
    <location>
        <begin position="107"/>
        <end position="123"/>
    </location>
</feature>
<dbReference type="AlphaFoldDB" id="Q1QK43"/>
<dbReference type="HOGENOM" id="CLU_1217934_0_0_5"/>
<feature type="transmembrane region" description="Helical" evidence="2">
    <location>
        <begin position="43"/>
        <end position="62"/>
    </location>
</feature>
<feature type="region of interest" description="Disordered" evidence="1">
    <location>
        <begin position="81"/>
        <end position="100"/>
    </location>
</feature>
<organism evidence="4 5">
    <name type="scientific">Nitrobacter hamburgensis (strain DSM 10229 / NCIMB 13809 / X14)</name>
    <dbReference type="NCBI Taxonomy" id="323097"/>
    <lineage>
        <taxon>Bacteria</taxon>
        <taxon>Pseudomonadati</taxon>
        <taxon>Pseudomonadota</taxon>
        <taxon>Alphaproteobacteria</taxon>
        <taxon>Hyphomicrobiales</taxon>
        <taxon>Nitrobacteraceae</taxon>
        <taxon>Nitrobacter</taxon>
    </lineage>
</organism>
<feature type="region of interest" description="Disordered" evidence="1">
    <location>
        <begin position="1"/>
        <end position="23"/>
    </location>
</feature>
<dbReference type="SUPFAM" id="SSF47090">
    <property type="entry name" value="PGBD-like"/>
    <property type="match status" value="1"/>
</dbReference>
<dbReference type="InterPro" id="IPR002477">
    <property type="entry name" value="Peptidoglycan-bd-like"/>
</dbReference>
<feature type="compositionally biased region" description="Basic and acidic residues" evidence="1">
    <location>
        <begin position="1"/>
        <end position="12"/>
    </location>
</feature>
<evidence type="ECO:0000313" key="4">
    <source>
        <dbReference type="EMBL" id="ABE63404.1"/>
    </source>
</evidence>
<evidence type="ECO:0000256" key="2">
    <source>
        <dbReference type="SAM" id="Phobius"/>
    </source>
</evidence>
<dbReference type="KEGG" id="nha:Nham_2622"/>
<evidence type="ECO:0000256" key="1">
    <source>
        <dbReference type="SAM" id="MobiDB-lite"/>
    </source>
</evidence>
<evidence type="ECO:0000313" key="5">
    <source>
        <dbReference type="Proteomes" id="UP000001953"/>
    </source>
</evidence>
<reference evidence="4 5" key="1">
    <citation type="submission" date="2006-03" db="EMBL/GenBank/DDBJ databases">
        <title>Complete sequence of chromosome of Nitrobacter hamburgensis X14.</title>
        <authorList>
            <consortium name="US DOE Joint Genome Institute"/>
            <person name="Copeland A."/>
            <person name="Lucas S."/>
            <person name="Lapidus A."/>
            <person name="Barry K."/>
            <person name="Detter J.C."/>
            <person name="Glavina del Rio T."/>
            <person name="Hammon N."/>
            <person name="Israni S."/>
            <person name="Dalin E."/>
            <person name="Tice H."/>
            <person name="Pitluck S."/>
            <person name="Chain P."/>
            <person name="Malfatti S."/>
            <person name="Shin M."/>
            <person name="Vergez L."/>
            <person name="Schmutz J."/>
            <person name="Larimer F."/>
            <person name="Land M."/>
            <person name="Hauser L."/>
            <person name="Kyrpides N."/>
            <person name="Ivanova N."/>
            <person name="Ward B."/>
            <person name="Arp D."/>
            <person name="Klotz M."/>
            <person name="Stein L."/>
            <person name="O'Mullan G."/>
            <person name="Starkenburg S."/>
            <person name="Sayavedra L."/>
            <person name="Poret-Peterson A.T."/>
            <person name="Gentry M.E."/>
            <person name="Bruce D."/>
            <person name="Richardson P."/>
        </authorList>
    </citation>
    <scope>NUCLEOTIDE SEQUENCE [LARGE SCALE GENOMIC DNA]</scope>
    <source>
        <strain evidence="5">DSM 10229 / NCIMB 13809 / X14</strain>
    </source>
</reference>
<dbReference type="EMBL" id="CP000319">
    <property type="protein sequence ID" value="ABE63404.1"/>
    <property type="molecule type" value="Genomic_DNA"/>
</dbReference>
<name>Q1QK43_NITHX</name>
<dbReference type="Gene3D" id="1.10.101.10">
    <property type="entry name" value="PGBD-like superfamily/PGBD"/>
    <property type="match status" value="1"/>
</dbReference>
<feature type="domain" description="Peptidoglycan binding-like" evidence="3">
    <location>
        <begin position="140"/>
        <end position="187"/>
    </location>
</feature>
<evidence type="ECO:0000259" key="3">
    <source>
        <dbReference type="Pfam" id="PF01471"/>
    </source>
</evidence>
<sequence length="201" mass="21486">MPRRAVGEDVVRPRRRSVATGKREVDEERGLAMRILLHSPKDLLAGSLAFAAVGAIVANAMFMQAGHHPSPMFGSDVATPLTLPQANPLPRPRPVEADTASVRPAEPHANAADPPANPGKPAASHSSDPVADLINATRHVAAVQRTLTQYGYGQLKPTGTVGTDTQAAIRKFEQTRRMPVTGQMSDRLVRELAVMTGRPID</sequence>
<gene>
    <name evidence="4" type="ordered locus">Nham_2622</name>
</gene>
<dbReference type="RefSeq" id="WP_011511070.1">
    <property type="nucleotide sequence ID" value="NC_007964.1"/>
</dbReference>
<protein>
    <submittedName>
        <fullName evidence="4">Peptidoglycan-binding domain 1</fullName>
    </submittedName>
</protein>
<dbReference type="Pfam" id="PF01471">
    <property type="entry name" value="PG_binding_1"/>
    <property type="match status" value="1"/>
</dbReference>
<dbReference type="InterPro" id="IPR036365">
    <property type="entry name" value="PGBD-like_sf"/>
</dbReference>
<feature type="region of interest" description="Disordered" evidence="1">
    <location>
        <begin position="105"/>
        <end position="128"/>
    </location>
</feature>
<keyword evidence="2" id="KW-1133">Transmembrane helix</keyword>
<proteinExistence type="predicted"/>